<name>A0AAD4KYW4_9EURO</name>
<evidence type="ECO:0000259" key="2">
    <source>
        <dbReference type="SMART" id="SM00355"/>
    </source>
</evidence>
<feature type="region of interest" description="Disordered" evidence="1">
    <location>
        <begin position="589"/>
        <end position="611"/>
    </location>
</feature>
<evidence type="ECO:0000313" key="4">
    <source>
        <dbReference type="Proteomes" id="UP001201262"/>
    </source>
</evidence>
<accession>A0AAD4KYW4</accession>
<dbReference type="PANTHER" id="PTHR35391">
    <property type="entry name" value="C2H2-TYPE DOMAIN-CONTAINING PROTEIN-RELATED"/>
    <property type="match status" value="1"/>
</dbReference>
<protein>
    <recommendedName>
        <fullName evidence="2">C2H2-type domain-containing protein</fullName>
    </recommendedName>
</protein>
<feature type="domain" description="C2H2-type" evidence="2">
    <location>
        <begin position="380"/>
        <end position="408"/>
    </location>
</feature>
<comment type="caution">
    <text evidence="3">The sequence shown here is derived from an EMBL/GenBank/DDBJ whole genome shotgun (WGS) entry which is preliminary data.</text>
</comment>
<feature type="region of interest" description="Disordered" evidence="1">
    <location>
        <begin position="498"/>
        <end position="537"/>
    </location>
</feature>
<dbReference type="InterPro" id="IPR013087">
    <property type="entry name" value="Znf_C2H2_type"/>
</dbReference>
<dbReference type="EMBL" id="JAJTJA010000002">
    <property type="protein sequence ID" value="KAH8704080.1"/>
    <property type="molecule type" value="Genomic_DNA"/>
</dbReference>
<feature type="compositionally biased region" description="Low complexity" evidence="1">
    <location>
        <begin position="600"/>
        <end position="611"/>
    </location>
</feature>
<evidence type="ECO:0000256" key="1">
    <source>
        <dbReference type="SAM" id="MobiDB-lite"/>
    </source>
</evidence>
<evidence type="ECO:0000313" key="3">
    <source>
        <dbReference type="EMBL" id="KAH8704080.1"/>
    </source>
</evidence>
<feature type="compositionally biased region" description="Polar residues" evidence="1">
    <location>
        <begin position="522"/>
        <end position="536"/>
    </location>
</feature>
<gene>
    <name evidence="3" type="ORF">BGW36DRAFT_288147</name>
</gene>
<organism evidence="3 4">
    <name type="scientific">Talaromyces proteolyticus</name>
    <dbReference type="NCBI Taxonomy" id="1131652"/>
    <lineage>
        <taxon>Eukaryota</taxon>
        <taxon>Fungi</taxon>
        <taxon>Dikarya</taxon>
        <taxon>Ascomycota</taxon>
        <taxon>Pezizomycotina</taxon>
        <taxon>Eurotiomycetes</taxon>
        <taxon>Eurotiomycetidae</taxon>
        <taxon>Eurotiales</taxon>
        <taxon>Trichocomaceae</taxon>
        <taxon>Talaromyces</taxon>
        <taxon>Talaromyces sect. Bacilispori</taxon>
    </lineage>
</organism>
<sequence>TTPPMSESSTIFDAATACHHVFRMAKTAPRLMQQEWAENRLADFNVWSAGAGAFAEGKTSLDHRLGSNPEAHTILINLLLMLRILVQKFIDGGMGNSLQYLTPSSDHKIKDPAVELSSDELARMKDVEDSLNQLTRLTVAIRKAGNRPRLLKADSSFDPHSPQIRSLRRHLELLLLVHPGDNESSDSSARQLDPAKLTPIQLRLIDANLKRRNRFLYAQQHAQKLGLNSEYPKNTRRESPLFVKQQSRSGVDKTTSLSQRENTLTKADIQTQSTTTATLVDEPIVVPPSQFTNSATTVISVTSSRVSYPKSPPIYDHHNIFRCPCCCQALPAAVGRGNQWKDILPYTCVIEDCPRTDTFYIDKETWLSHMNKGHGGTDQWVCHACSQKNINATFRELANFTAHLEHQHSNGIRLQQIPMLCSAWRRKVPLEISACPLCSFEGEDQNALLDHTAEHIHSFSLRSLPWAPRDSLEEEDDEEEKEEARVYFKQHSYFDVDSCQSERPLSPPGVSSLDTDPGGIGSSDSTEVSNSMQEQQELTEHLLNQVPHATLGQESMSDWLEMLSNDPENPNPLPPGFRTMLDEFANPPEDTAMNRRALGGEENPPGNKPPETLTSFMGRGCGHRRCSGCDQEVRKFDSISTMYWYCCNCRDGPNSLWMEACV</sequence>
<feature type="domain" description="C2H2-type" evidence="2">
    <location>
        <begin position="433"/>
        <end position="455"/>
    </location>
</feature>
<dbReference type="RefSeq" id="XP_046077098.1">
    <property type="nucleotide sequence ID" value="XM_046210554.1"/>
</dbReference>
<reference evidence="3" key="1">
    <citation type="submission" date="2021-12" db="EMBL/GenBank/DDBJ databases">
        <title>Convergent genome expansion in fungi linked to evolution of root-endophyte symbiosis.</title>
        <authorList>
            <consortium name="DOE Joint Genome Institute"/>
            <person name="Ke Y.-H."/>
            <person name="Bonito G."/>
            <person name="Liao H.-L."/>
            <person name="Looney B."/>
            <person name="Rojas-Flechas A."/>
            <person name="Nash J."/>
            <person name="Hameed K."/>
            <person name="Schadt C."/>
            <person name="Martin F."/>
            <person name="Crous P.W."/>
            <person name="Miettinen O."/>
            <person name="Magnuson J.K."/>
            <person name="Labbe J."/>
            <person name="Jacobson D."/>
            <person name="Doktycz M.J."/>
            <person name="Veneault-Fourrey C."/>
            <person name="Kuo A."/>
            <person name="Mondo S."/>
            <person name="Calhoun S."/>
            <person name="Riley R."/>
            <person name="Ohm R."/>
            <person name="LaButti K."/>
            <person name="Andreopoulos B."/>
            <person name="Pangilinan J."/>
            <person name="Nolan M."/>
            <person name="Tritt A."/>
            <person name="Clum A."/>
            <person name="Lipzen A."/>
            <person name="Daum C."/>
            <person name="Barry K."/>
            <person name="Grigoriev I.V."/>
            <person name="Vilgalys R."/>
        </authorList>
    </citation>
    <scope>NUCLEOTIDE SEQUENCE</scope>
    <source>
        <strain evidence="3">PMI_201</strain>
    </source>
</reference>
<dbReference type="GeneID" id="70240841"/>
<dbReference type="PANTHER" id="PTHR35391:SF7">
    <property type="entry name" value="C2H2-TYPE DOMAIN-CONTAINING PROTEIN"/>
    <property type="match status" value="1"/>
</dbReference>
<keyword evidence="4" id="KW-1185">Reference proteome</keyword>
<dbReference type="Proteomes" id="UP001201262">
    <property type="component" value="Unassembled WGS sequence"/>
</dbReference>
<dbReference type="SMART" id="SM00355">
    <property type="entry name" value="ZnF_C2H2"/>
    <property type="match status" value="3"/>
</dbReference>
<feature type="non-terminal residue" evidence="3">
    <location>
        <position position="1"/>
    </location>
</feature>
<dbReference type="AlphaFoldDB" id="A0AAD4KYW4"/>
<proteinExistence type="predicted"/>
<feature type="domain" description="C2H2-type" evidence="2">
    <location>
        <begin position="346"/>
        <end position="374"/>
    </location>
</feature>